<keyword evidence="7" id="KW-0325">Glycoprotein</keyword>
<keyword evidence="5 8" id="KW-0472">Membrane</keyword>
<keyword evidence="2" id="KW-1003">Cell membrane</keyword>
<comment type="subcellular location">
    <subcellularLocation>
        <location evidence="1">Cell membrane</location>
        <topology evidence="1">Multi-pass membrane protein</topology>
    </subcellularLocation>
</comment>
<dbReference type="PANTHER" id="PTHR42643">
    <property type="entry name" value="IONOTROPIC RECEPTOR 20A-RELATED"/>
    <property type="match status" value="1"/>
</dbReference>
<dbReference type="KEGG" id="gfs:119642943"/>
<dbReference type="Proteomes" id="UP000092443">
    <property type="component" value="Unplaced"/>
</dbReference>
<keyword evidence="9" id="KW-1185">Reference proteome</keyword>
<gene>
    <name evidence="10" type="primary">LOC119642943</name>
</gene>
<keyword evidence="3 8" id="KW-0812">Transmembrane</keyword>
<dbReference type="GO" id="GO:0005886">
    <property type="term" value="C:plasma membrane"/>
    <property type="evidence" value="ECO:0007669"/>
    <property type="project" value="UniProtKB-SubCell"/>
</dbReference>
<evidence type="ECO:0000256" key="6">
    <source>
        <dbReference type="ARBA" id="ARBA00023170"/>
    </source>
</evidence>
<dbReference type="Gene3D" id="3.40.190.10">
    <property type="entry name" value="Periplasmic binding protein-like II"/>
    <property type="match status" value="1"/>
</dbReference>
<organism evidence="9 10">
    <name type="scientific">Glossina fuscipes</name>
    <dbReference type="NCBI Taxonomy" id="7396"/>
    <lineage>
        <taxon>Eukaryota</taxon>
        <taxon>Metazoa</taxon>
        <taxon>Ecdysozoa</taxon>
        <taxon>Arthropoda</taxon>
        <taxon>Hexapoda</taxon>
        <taxon>Insecta</taxon>
        <taxon>Pterygota</taxon>
        <taxon>Neoptera</taxon>
        <taxon>Endopterygota</taxon>
        <taxon>Diptera</taxon>
        <taxon>Brachycera</taxon>
        <taxon>Muscomorpha</taxon>
        <taxon>Hippoboscoidea</taxon>
        <taxon>Glossinidae</taxon>
        <taxon>Glossina</taxon>
    </lineage>
</organism>
<evidence type="ECO:0000313" key="9">
    <source>
        <dbReference type="Proteomes" id="UP000092443"/>
    </source>
</evidence>
<sequence length="737" mass="85405">MLWWKPIWAIVNPNNETANIVVYLRKPNDMGPRSWIAGVNCLEAFSELYFQRREQLTRSLNVVSVQAYNLTTPAAQIQLGYLKQLNEFIGQNYTHRKYYQLRVISDGEAYNGSYLNRQGLVLADYYVIVLDNVTRLSNLLRRHMLQSISWNPGAKFLVLYHNANDRNRTEETAMEIFTEMQRIFVTRVALLYATSATKYSLIALRYYHESNCRELTALPFGQCNDGKLNPGAAAMKPMLHKYFNAFNAKNCTFHLCASVLAPYVESDCIEGIEMKLIGFLKDRLKFKLNQTCSYDSRGVEDDFGEFSGLLGKLDKKSCDFIIGGFYPDNDVNEKFWVTDCYLQDRYTWFVKLANARPIWLALCSIFDTSTWLSLLGMLFISWMFWYIFVILLPEPRKSKDFSLTGINNLAVVICVSVNERPFCHASRMFFLALTLYGLNVSTTYASKLISVLTDPGLMHQIDSLHEVVAAGIPFGGSEESRDWFENEEDQWIFDDYNDSLDFQPTSTNLEAVRIGERVILSSRMYMLQNKIVDDLYAFQQNVFSSPVQMIMKPGFPFLFEFNLLIRRMRDFGILDKINDDFRYNNTYLNRIQRMRPDFTEKAIVLTEEHLEGPFLLLIIGISTSMVFFLLELLTFYVFQPMRRNCDIKSKQNHILKKTNQKQPKHKNEYETRKCLEMPSAAKMPKPRFAVSSVKMESMDSLDSRICVVKILYGIGDRQDSCAQPTSIIMERKLDDPK</sequence>
<dbReference type="RefSeq" id="XP_037898186.1">
    <property type="nucleotide sequence ID" value="XM_038042258.1"/>
</dbReference>
<reference evidence="10" key="1">
    <citation type="submission" date="2025-08" db="UniProtKB">
        <authorList>
            <consortium name="RefSeq"/>
        </authorList>
    </citation>
    <scope>IDENTIFICATION</scope>
    <source>
        <tissue evidence="10">Whole body pupa</tissue>
    </source>
</reference>
<evidence type="ECO:0000256" key="2">
    <source>
        <dbReference type="ARBA" id="ARBA00022475"/>
    </source>
</evidence>
<evidence type="ECO:0000256" key="1">
    <source>
        <dbReference type="ARBA" id="ARBA00004651"/>
    </source>
</evidence>
<name>A0A9C6DPN7_9MUSC</name>
<proteinExistence type="predicted"/>
<evidence type="ECO:0000256" key="7">
    <source>
        <dbReference type="ARBA" id="ARBA00023180"/>
    </source>
</evidence>
<dbReference type="InterPro" id="IPR052192">
    <property type="entry name" value="Insect_Ionotropic_Sensory_Rcpt"/>
</dbReference>
<protein>
    <submittedName>
        <fullName evidence="10">Uncharacterized protein LOC119642943</fullName>
    </submittedName>
</protein>
<evidence type="ECO:0000256" key="8">
    <source>
        <dbReference type="SAM" id="Phobius"/>
    </source>
</evidence>
<feature type="transmembrane region" description="Helical" evidence="8">
    <location>
        <begin position="614"/>
        <end position="638"/>
    </location>
</feature>
<evidence type="ECO:0000256" key="3">
    <source>
        <dbReference type="ARBA" id="ARBA00022692"/>
    </source>
</evidence>
<evidence type="ECO:0000256" key="5">
    <source>
        <dbReference type="ARBA" id="ARBA00023136"/>
    </source>
</evidence>
<accession>A0A9C6DPN7</accession>
<evidence type="ECO:0000256" key="4">
    <source>
        <dbReference type="ARBA" id="ARBA00022989"/>
    </source>
</evidence>
<evidence type="ECO:0000313" key="10">
    <source>
        <dbReference type="RefSeq" id="XP_037898186.1"/>
    </source>
</evidence>
<keyword evidence="4 8" id="KW-1133">Transmembrane helix</keyword>
<feature type="transmembrane region" description="Helical" evidence="8">
    <location>
        <begin position="371"/>
        <end position="392"/>
    </location>
</feature>
<dbReference type="PANTHER" id="PTHR42643:SF24">
    <property type="entry name" value="IONOTROPIC RECEPTOR 60A"/>
    <property type="match status" value="1"/>
</dbReference>
<dbReference type="AlphaFoldDB" id="A0A9C6DPN7"/>
<keyword evidence="6" id="KW-0675">Receptor</keyword>
<feature type="transmembrane region" description="Helical" evidence="8">
    <location>
        <begin position="428"/>
        <end position="449"/>
    </location>
</feature>
<dbReference type="SUPFAM" id="SSF53850">
    <property type="entry name" value="Periplasmic binding protein-like II"/>
    <property type="match status" value="1"/>
</dbReference>
<dbReference type="GeneID" id="119642943"/>